<dbReference type="SMART" id="SM00133">
    <property type="entry name" value="S_TK_X"/>
    <property type="match status" value="1"/>
</dbReference>
<dbReference type="GO" id="GO:0004697">
    <property type="term" value="F:diacylglycerol-dependent serine/threonine kinase activity"/>
    <property type="evidence" value="ECO:0007669"/>
    <property type="project" value="UniProtKB-EC"/>
</dbReference>
<dbReference type="Pfam" id="PF02185">
    <property type="entry name" value="HR1"/>
    <property type="match status" value="2"/>
</dbReference>
<feature type="region of interest" description="Disordered" evidence="17">
    <location>
        <begin position="73"/>
        <end position="144"/>
    </location>
</feature>
<evidence type="ECO:0000313" key="24">
    <source>
        <dbReference type="Proteomes" id="UP000053890"/>
    </source>
</evidence>
<feature type="compositionally biased region" description="Low complexity" evidence="17">
    <location>
        <begin position="713"/>
        <end position="733"/>
    </location>
</feature>
<keyword evidence="3" id="KW-0723">Serine/threonine-protein kinase</keyword>
<dbReference type="AlphaFoldDB" id="A0A0P9EIX0"/>
<organism evidence="23 24">
    <name type="scientific">Rhodotorula graminis (strain WP1)</name>
    <dbReference type="NCBI Taxonomy" id="578459"/>
    <lineage>
        <taxon>Eukaryota</taxon>
        <taxon>Fungi</taxon>
        <taxon>Dikarya</taxon>
        <taxon>Basidiomycota</taxon>
        <taxon>Pucciniomycotina</taxon>
        <taxon>Microbotryomycetes</taxon>
        <taxon>Sporidiobolales</taxon>
        <taxon>Sporidiobolaceae</taxon>
        <taxon>Rhodotorula</taxon>
    </lineage>
</organism>
<evidence type="ECO:0000256" key="11">
    <source>
        <dbReference type="ARBA" id="ARBA00022833"/>
    </source>
</evidence>
<evidence type="ECO:0000256" key="17">
    <source>
        <dbReference type="SAM" id="MobiDB-lite"/>
    </source>
</evidence>
<dbReference type="OrthoDB" id="63267at2759"/>
<evidence type="ECO:0000256" key="6">
    <source>
        <dbReference type="ARBA" id="ARBA00022723"/>
    </source>
</evidence>
<comment type="catalytic activity">
    <reaction evidence="13">
        <text>L-threonyl-[protein] + ATP = O-phospho-L-threonyl-[protein] + ADP + H(+)</text>
        <dbReference type="Rhea" id="RHEA:46608"/>
        <dbReference type="Rhea" id="RHEA-COMP:11060"/>
        <dbReference type="Rhea" id="RHEA-COMP:11605"/>
        <dbReference type="ChEBI" id="CHEBI:15378"/>
        <dbReference type="ChEBI" id="CHEBI:30013"/>
        <dbReference type="ChEBI" id="CHEBI:30616"/>
        <dbReference type="ChEBI" id="CHEBI:61977"/>
        <dbReference type="ChEBI" id="CHEBI:456216"/>
        <dbReference type="EC" id="2.7.11.13"/>
    </reaction>
</comment>
<dbReference type="InterPro" id="IPR000961">
    <property type="entry name" value="AGC-kinase_C"/>
</dbReference>
<feature type="compositionally biased region" description="Gly residues" evidence="17">
    <location>
        <begin position="90"/>
        <end position="100"/>
    </location>
</feature>
<dbReference type="PROSITE" id="PS50081">
    <property type="entry name" value="ZF_DAG_PE_2"/>
    <property type="match status" value="2"/>
</dbReference>
<dbReference type="Gene3D" id="2.60.40.150">
    <property type="entry name" value="C2 domain"/>
    <property type="match status" value="1"/>
</dbReference>
<keyword evidence="7" id="KW-0677">Repeat</keyword>
<keyword evidence="8 16" id="KW-0547">Nucleotide-binding</keyword>
<dbReference type="SMART" id="SM00220">
    <property type="entry name" value="S_TKc"/>
    <property type="match status" value="1"/>
</dbReference>
<evidence type="ECO:0000256" key="2">
    <source>
        <dbReference type="ARBA" id="ARBA00012429"/>
    </source>
</evidence>
<keyword evidence="9" id="KW-0863">Zinc-finger</keyword>
<dbReference type="CDD" id="cd20823">
    <property type="entry name" value="C1_ScPKC1-like_rpt2"/>
    <property type="match status" value="1"/>
</dbReference>
<feature type="compositionally biased region" description="Low complexity" evidence="17">
    <location>
        <begin position="77"/>
        <end position="89"/>
    </location>
</feature>
<dbReference type="InterPro" id="IPR017441">
    <property type="entry name" value="Protein_kinase_ATP_BS"/>
</dbReference>
<dbReference type="CDD" id="cd11620">
    <property type="entry name" value="HR1_PKC-like_2_fungi"/>
    <property type="match status" value="1"/>
</dbReference>
<dbReference type="PROSITE" id="PS50004">
    <property type="entry name" value="C2"/>
    <property type="match status" value="1"/>
</dbReference>
<dbReference type="CDD" id="cd05570">
    <property type="entry name" value="STKc_PKC"/>
    <property type="match status" value="1"/>
</dbReference>
<dbReference type="InterPro" id="IPR035892">
    <property type="entry name" value="C2_domain_sf"/>
</dbReference>
<dbReference type="PANTHER" id="PTHR24351">
    <property type="entry name" value="RIBOSOMAL PROTEIN S6 KINASE"/>
    <property type="match status" value="1"/>
</dbReference>
<dbReference type="FunFam" id="3.30.200.20:FF:000103">
    <property type="entry name" value="Protein kinase C"/>
    <property type="match status" value="1"/>
</dbReference>
<feature type="domain" description="AGC-kinase C-terminal" evidence="21">
    <location>
        <begin position="1210"/>
        <end position="1275"/>
    </location>
</feature>
<feature type="compositionally biased region" description="Low complexity" evidence="17">
    <location>
        <begin position="113"/>
        <end position="123"/>
    </location>
</feature>
<dbReference type="SUPFAM" id="SSF49562">
    <property type="entry name" value="C2 domain (Calcium/lipid-binding domain, CaLB)"/>
    <property type="match status" value="1"/>
</dbReference>
<dbReference type="InterPro" id="IPR011009">
    <property type="entry name" value="Kinase-like_dom_sf"/>
</dbReference>
<name>A0A0P9EIX0_RHOGW</name>
<evidence type="ECO:0000256" key="1">
    <source>
        <dbReference type="ARBA" id="ARBA00005490"/>
    </source>
</evidence>
<evidence type="ECO:0000256" key="4">
    <source>
        <dbReference type="ARBA" id="ARBA00022553"/>
    </source>
</evidence>
<keyword evidence="5" id="KW-0808">Transferase</keyword>
<evidence type="ECO:0000256" key="9">
    <source>
        <dbReference type="ARBA" id="ARBA00022771"/>
    </source>
</evidence>
<dbReference type="FunFam" id="1.10.510.10:FF:000101">
    <property type="entry name" value="Protein kinase C"/>
    <property type="match status" value="1"/>
</dbReference>
<keyword evidence="10" id="KW-0418">Kinase</keyword>
<feature type="compositionally biased region" description="Low complexity" evidence="17">
    <location>
        <begin position="656"/>
        <end position="666"/>
    </location>
</feature>
<dbReference type="RefSeq" id="XP_018269458.1">
    <property type="nucleotide sequence ID" value="XM_018417700.1"/>
</dbReference>
<dbReference type="CDD" id="cd20822">
    <property type="entry name" value="C1_ScPKC1-like_rpt1"/>
    <property type="match status" value="1"/>
</dbReference>
<dbReference type="EC" id="2.7.11.13" evidence="2"/>
<keyword evidence="4" id="KW-0597">Phosphoprotein</keyword>
<keyword evidence="6" id="KW-0479">Metal-binding</keyword>
<feature type="compositionally biased region" description="Pro residues" evidence="17">
    <location>
        <begin position="878"/>
        <end position="917"/>
    </location>
</feature>
<keyword evidence="15" id="KW-0175">Coiled coil</keyword>
<keyword evidence="12 16" id="KW-0067">ATP-binding</keyword>
<feature type="domain" description="Phorbol-ester/DAG-type" evidence="20">
    <location>
        <begin position="502"/>
        <end position="550"/>
    </location>
</feature>
<evidence type="ECO:0000256" key="14">
    <source>
        <dbReference type="ARBA" id="ARBA00047470"/>
    </source>
</evidence>
<dbReference type="GeneID" id="28978148"/>
<feature type="binding site" evidence="16">
    <location>
        <position position="979"/>
    </location>
    <ligand>
        <name>ATP</name>
        <dbReference type="ChEBI" id="CHEBI:30616"/>
    </ligand>
</feature>
<evidence type="ECO:0000256" key="3">
    <source>
        <dbReference type="ARBA" id="ARBA00022527"/>
    </source>
</evidence>
<accession>A0A0P9EIX0</accession>
<feature type="compositionally biased region" description="Polar residues" evidence="17">
    <location>
        <begin position="742"/>
        <end position="751"/>
    </location>
</feature>
<dbReference type="Gene3D" id="3.30.60.20">
    <property type="match status" value="2"/>
</dbReference>
<evidence type="ECO:0000259" key="22">
    <source>
        <dbReference type="PROSITE" id="PS51860"/>
    </source>
</evidence>
<dbReference type="SUPFAM" id="SSF46585">
    <property type="entry name" value="HR1 repeat"/>
    <property type="match status" value="1"/>
</dbReference>
<proteinExistence type="inferred from homology"/>
<dbReference type="GO" id="GO:0005524">
    <property type="term" value="F:ATP binding"/>
    <property type="evidence" value="ECO:0007669"/>
    <property type="project" value="UniProtKB-UniRule"/>
</dbReference>
<dbReference type="Pfam" id="PF00433">
    <property type="entry name" value="Pkinase_C"/>
    <property type="match status" value="1"/>
</dbReference>
<evidence type="ECO:0000313" key="23">
    <source>
        <dbReference type="EMBL" id="KPV73409.1"/>
    </source>
</evidence>
<comment type="catalytic activity">
    <reaction evidence="14">
        <text>L-seryl-[protein] + ATP = O-phospho-L-seryl-[protein] + ADP + H(+)</text>
        <dbReference type="Rhea" id="RHEA:17989"/>
        <dbReference type="Rhea" id="RHEA-COMP:9863"/>
        <dbReference type="Rhea" id="RHEA-COMP:11604"/>
        <dbReference type="ChEBI" id="CHEBI:15378"/>
        <dbReference type="ChEBI" id="CHEBI:29999"/>
        <dbReference type="ChEBI" id="CHEBI:30616"/>
        <dbReference type="ChEBI" id="CHEBI:83421"/>
        <dbReference type="ChEBI" id="CHEBI:456216"/>
        <dbReference type="EC" id="2.7.11.13"/>
    </reaction>
</comment>
<evidence type="ECO:0000259" key="20">
    <source>
        <dbReference type="PROSITE" id="PS50081"/>
    </source>
</evidence>
<dbReference type="Pfam" id="PF00130">
    <property type="entry name" value="C1_1"/>
    <property type="match status" value="2"/>
</dbReference>
<dbReference type="PROSITE" id="PS50011">
    <property type="entry name" value="PROTEIN_KINASE_DOM"/>
    <property type="match status" value="1"/>
</dbReference>
<dbReference type="GO" id="GO:0007165">
    <property type="term" value="P:signal transduction"/>
    <property type="evidence" value="ECO:0007669"/>
    <property type="project" value="InterPro"/>
</dbReference>
<dbReference type="EMBL" id="KQ474083">
    <property type="protein sequence ID" value="KPV73409.1"/>
    <property type="molecule type" value="Genomic_DNA"/>
</dbReference>
<gene>
    <name evidence="23" type="ORF">RHOBADRAFT_55157</name>
</gene>
<dbReference type="PROSITE" id="PS00107">
    <property type="entry name" value="PROTEIN_KINASE_ATP"/>
    <property type="match status" value="1"/>
</dbReference>
<feature type="compositionally biased region" description="Low complexity" evidence="17">
    <location>
        <begin position="773"/>
        <end position="786"/>
    </location>
</feature>
<dbReference type="InterPro" id="IPR017892">
    <property type="entry name" value="Pkinase_C"/>
</dbReference>
<evidence type="ECO:0000259" key="18">
    <source>
        <dbReference type="PROSITE" id="PS50004"/>
    </source>
</evidence>
<evidence type="ECO:0000256" key="13">
    <source>
        <dbReference type="ARBA" id="ARBA00047272"/>
    </source>
</evidence>
<dbReference type="Gene3D" id="1.10.510.10">
    <property type="entry name" value="Transferase(Phosphotransferase) domain 1"/>
    <property type="match status" value="1"/>
</dbReference>
<dbReference type="FunFam" id="3.30.60.20:FF:000034">
    <property type="entry name" value="Protein kinase C"/>
    <property type="match status" value="1"/>
</dbReference>
<dbReference type="InterPro" id="IPR036274">
    <property type="entry name" value="HR1_rpt_sf"/>
</dbReference>
<feature type="region of interest" description="Disordered" evidence="17">
    <location>
        <begin position="696"/>
        <end position="943"/>
    </location>
</feature>
<dbReference type="SUPFAM" id="SSF56112">
    <property type="entry name" value="Protein kinase-like (PK-like)"/>
    <property type="match status" value="1"/>
</dbReference>
<feature type="domain" description="Protein kinase" evidence="19">
    <location>
        <begin position="950"/>
        <end position="1209"/>
    </location>
</feature>
<dbReference type="SMART" id="SM00109">
    <property type="entry name" value="C1"/>
    <property type="match status" value="2"/>
</dbReference>
<dbReference type="InterPro" id="IPR008271">
    <property type="entry name" value="Ser/Thr_kinase_AS"/>
</dbReference>
<dbReference type="InterPro" id="IPR046349">
    <property type="entry name" value="C1-like_sf"/>
</dbReference>
<evidence type="ECO:0000256" key="8">
    <source>
        <dbReference type="ARBA" id="ARBA00022741"/>
    </source>
</evidence>
<feature type="region of interest" description="Disordered" evidence="17">
    <location>
        <begin position="641"/>
        <end position="684"/>
    </location>
</feature>
<feature type="domain" description="Phorbol-ester/DAG-type" evidence="20">
    <location>
        <begin position="570"/>
        <end position="620"/>
    </location>
</feature>
<evidence type="ECO:0000256" key="15">
    <source>
        <dbReference type="PROSITE-ProRule" id="PRU01207"/>
    </source>
</evidence>
<feature type="compositionally biased region" description="Polar residues" evidence="17">
    <location>
        <begin position="696"/>
        <end position="706"/>
    </location>
</feature>
<dbReference type="Gene3D" id="1.10.287.160">
    <property type="entry name" value="HR1 repeat"/>
    <property type="match status" value="1"/>
</dbReference>
<dbReference type="InterPro" id="IPR011072">
    <property type="entry name" value="HR1_rho-bd"/>
</dbReference>
<feature type="compositionally biased region" description="Low complexity" evidence="17">
    <location>
        <begin position="814"/>
        <end position="824"/>
    </location>
</feature>
<evidence type="ECO:0000256" key="12">
    <source>
        <dbReference type="ARBA" id="ARBA00022840"/>
    </source>
</evidence>
<evidence type="ECO:0000256" key="5">
    <source>
        <dbReference type="ARBA" id="ARBA00022679"/>
    </source>
</evidence>
<dbReference type="GO" id="GO:0009272">
    <property type="term" value="P:fungal-type cell wall biogenesis"/>
    <property type="evidence" value="ECO:0007669"/>
    <property type="project" value="InterPro"/>
</dbReference>
<dbReference type="InterPro" id="IPR037312">
    <property type="entry name" value="PKC-like_HR1"/>
</dbReference>
<keyword evidence="11" id="KW-0862">Zinc</keyword>
<dbReference type="PROSITE" id="PS51285">
    <property type="entry name" value="AGC_KINASE_CTER"/>
    <property type="match status" value="1"/>
</dbReference>
<dbReference type="Proteomes" id="UP000053890">
    <property type="component" value="Unassembled WGS sequence"/>
</dbReference>
<evidence type="ECO:0000256" key="10">
    <source>
        <dbReference type="ARBA" id="ARBA00022777"/>
    </source>
</evidence>
<evidence type="ECO:0000256" key="16">
    <source>
        <dbReference type="PROSITE-ProRule" id="PRU10141"/>
    </source>
</evidence>
<dbReference type="InterPro" id="IPR002219">
    <property type="entry name" value="PKC_DAG/PE"/>
</dbReference>
<reference evidence="23 24" key="1">
    <citation type="journal article" date="2015" name="Front. Microbiol.">
        <title>Genome sequence of the plant growth promoting endophytic yeast Rhodotorula graminis WP1.</title>
        <authorList>
            <person name="Firrincieli A."/>
            <person name="Otillar R."/>
            <person name="Salamov A."/>
            <person name="Schmutz J."/>
            <person name="Khan Z."/>
            <person name="Redman R.S."/>
            <person name="Fleck N.D."/>
            <person name="Lindquist E."/>
            <person name="Grigoriev I.V."/>
            <person name="Doty S.L."/>
        </authorList>
    </citation>
    <scope>NUCLEOTIDE SEQUENCE [LARGE SCALE GENOMIC DNA]</scope>
    <source>
        <strain evidence="23 24">WP1</strain>
    </source>
</reference>
<evidence type="ECO:0000259" key="19">
    <source>
        <dbReference type="PROSITE" id="PS50011"/>
    </source>
</evidence>
<dbReference type="PROSITE" id="PS00108">
    <property type="entry name" value="PROTEIN_KINASE_ST"/>
    <property type="match status" value="1"/>
</dbReference>
<dbReference type="Pfam" id="PF00069">
    <property type="entry name" value="Pkinase"/>
    <property type="match status" value="1"/>
</dbReference>
<dbReference type="PROSITE" id="PS00479">
    <property type="entry name" value="ZF_DAG_PE_1"/>
    <property type="match status" value="1"/>
</dbReference>
<feature type="compositionally biased region" description="Low complexity" evidence="17">
    <location>
        <begin position="848"/>
        <end position="871"/>
    </location>
</feature>
<dbReference type="Pfam" id="PF00168">
    <property type="entry name" value="C2"/>
    <property type="match status" value="1"/>
</dbReference>
<feature type="domain" description="C2" evidence="18">
    <location>
        <begin position="260"/>
        <end position="382"/>
    </location>
</feature>
<dbReference type="SMART" id="SM00239">
    <property type="entry name" value="C2"/>
    <property type="match status" value="1"/>
</dbReference>
<dbReference type="GO" id="GO:0106310">
    <property type="term" value="F:protein serine kinase activity"/>
    <property type="evidence" value="ECO:0007669"/>
    <property type="project" value="RHEA"/>
</dbReference>
<dbReference type="InterPro" id="IPR000008">
    <property type="entry name" value="C2_dom"/>
</dbReference>
<dbReference type="GO" id="GO:0008270">
    <property type="term" value="F:zinc ion binding"/>
    <property type="evidence" value="ECO:0007669"/>
    <property type="project" value="UniProtKB-KW"/>
</dbReference>
<dbReference type="STRING" id="578459.A0A0P9EIX0"/>
<evidence type="ECO:0000259" key="21">
    <source>
        <dbReference type="PROSITE" id="PS51285"/>
    </source>
</evidence>
<sequence>MSSHASSSSASGEYAQKLASLHARILKERKILEGFQAMRAATANQDVIRTCDAKIRDAQRTIGWFEDSIRQLEDRGAQQQQQPRAPAPGQGYGQGQGQGGRQSFDDPRQQRMPPSGAAASYASAPPPGAAPSYVQPQAYGAAGPHGRIEARDAVVPAGPGGAMIFGGQKARDQFTNLDLIKSDTPLTTAKISRMLHQLEFKLHVERQYKEGIDKMAKLYLVDGDKKARADTENKRVESKQKMVLLNQALKKYKALDVMGELGEEEDSIPEDVKSNLRRPLSGALQITIKQARELAHAPQPKKSKHPSETIIYVKVEDTPRARTHPARHDRWNEDFEIHVDKANECEVTIYDKVPGEGAPVPIGMLWLRLSDIVEELRRKKMGAEAGPGWVTAARVAQGQGSGGSGTLLPGGAVVAGGAGAGADGAAGGLNREQSLAGTFGVGGAAGAGEGIDAWFAVEPEGAIQLHLNFVKSNVRKRPYDAGGLGRQGAVRKRKDSIHEQNGHKFVTKQFYTVVLCALCGEFLLKGAGMQCEDCKYACHGKCYQKVVTKCISKSNTDSDKDEETINHRIPHRFEPITNISPNWCCHCGLVLPLGRKQARKCTECGVTAHTDCMHLVPDFCGMSMETANKLLADIKSINSSRRAGATRQTARPLPPSQSQTQLSTPQDAYAARPHPGPKQDQLSSDVGRLNLVGAQEQQAPYSSSAPVQRVPVPQLDPYGQPQQQQQQQQQGAPQVPPPPRHSSASTVSSFGNDARDSIGSLIGGYTSDGTGRQAPPTSQQPPTFQPYKPAPQPQSAYQQGAPPVLQHPVPPQQQPSSAPSSHQPYMQQLVTPVPPRFQPQQPAPPPAHQQYASPSPSRLPPQQQQQSYPSQGYAHPQAPAPQQPVAPAPVPPQQPQLAPPVGHAPPPVVQQQPPPPQQQQQQQLVSSPQKQVAAPSPAPARQRKVGLDDFNFLAVLGKGNFGKVMLAEEKTTAQLYAIKVLKKEFIVENDEVESTKSEKRVFLAAARERHPFLLGLHSCFQTETRIYFVMEYVSGGDLMLHIQREQFTPRRAKFYAAEVLLALEYFHKNGIVYRDLKLDNILLTLDGHVKVADYGLCKEDMWFGKTTSTFCGTPEFMAPEIILEQRYGRMVDWWAFGVLIYEMLLGQSPFRGDDEDEIFDAILEDEPLYPIHMPRDSVSILTRLLTKDPARRLGASEADAAEIKSHLFFKDTNWDDVFHKRIPSPFYPAISSATDTSNFDKEFTSEQPTLTPVHSTLSAKDQQEFAAFDWSASWA</sequence>
<dbReference type="PROSITE" id="PS51860">
    <property type="entry name" value="REM_1"/>
    <property type="match status" value="1"/>
</dbReference>
<keyword evidence="24" id="KW-1185">Reference proteome</keyword>
<comment type="similarity">
    <text evidence="1">Belongs to the protein kinase superfamily. AGC Ser/Thr protein kinase family. PKC subfamily.</text>
</comment>
<feature type="compositionally biased region" description="Pro residues" evidence="17">
    <location>
        <begin position="832"/>
        <end position="847"/>
    </location>
</feature>
<evidence type="ECO:0000256" key="7">
    <source>
        <dbReference type="ARBA" id="ARBA00022737"/>
    </source>
</evidence>
<dbReference type="FunFam" id="3.30.60.20:FF:000014">
    <property type="entry name" value="Protein kinase C"/>
    <property type="match status" value="1"/>
</dbReference>
<dbReference type="SUPFAM" id="SSF57889">
    <property type="entry name" value="Cysteine-rich domain"/>
    <property type="match status" value="2"/>
</dbReference>
<dbReference type="OMA" id="QCTHLVP"/>
<protein>
    <recommendedName>
        <fullName evidence="2">protein kinase C</fullName>
        <ecNumber evidence="2">2.7.11.13</ecNumber>
    </recommendedName>
</protein>
<feature type="domain" description="REM-1" evidence="22">
    <location>
        <begin position="181"/>
        <end position="258"/>
    </location>
</feature>
<dbReference type="InterPro" id="IPR000719">
    <property type="entry name" value="Prot_kinase_dom"/>
</dbReference>
<dbReference type="SMART" id="SM00742">
    <property type="entry name" value="Hr1"/>
    <property type="match status" value="2"/>
</dbReference>
<feature type="compositionally biased region" description="Low complexity" evidence="17">
    <location>
        <begin position="918"/>
        <end position="932"/>
    </location>
</feature>
<dbReference type="Gene3D" id="3.30.200.20">
    <property type="entry name" value="Phosphorylase Kinase, domain 1"/>
    <property type="match status" value="1"/>
</dbReference>